<reference evidence="1 2" key="1">
    <citation type="journal article" date="2016" name="Antonie Van Leeuwenhoek">
        <title>Photobacterium sanguinicancri sp. nov. isolated from marine animals.</title>
        <authorList>
            <person name="Gomez-Gil B."/>
            <person name="Roque A."/>
            <person name="Rotllant G."/>
            <person name="Romalde J.L."/>
            <person name="Doce A."/>
            <person name="Eggermont M."/>
            <person name="Defoirdt T."/>
        </authorList>
    </citation>
    <scope>NUCLEOTIDE SEQUENCE [LARGE SCALE GENOMIC DNA]</scope>
    <source>
        <strain evidence="1 2">CAIM 1827</strain>
    </source>
</reference>
<protein>
    <submittedName>
        <fullName evidence="1">Uncharacterized protein</fullName>
    </submittedName>
</protein>
<dbReference type="EMBL" id="NOIF01000393">
    <property type="protein sequence ID" value="OZS41349.1"/>
    <property type="molecule type" value="Genomic_DNA"/>
</dbReference>
<dbReference type="InterPro" id="IPR036465">
    <property type="entry name" value="vWFA_dom_sf"/>
</dbReference>
<dbReference type="Proteomes" id="UP000215999">
    <property type="component" value="Unassembled WGS sequence"/>
</dbReference>
<organism evidence="1 2">
    <name type="scientific">Photobacterium sanguinicancri</name>
    <dbReference type="NCBI Taxonomy" id="875932"/>
    <lineage>
        <taxon>Bacteria</taxon>
        <taxon>Pseudomonadati</taxon>
        <taxon>Pseudomonadota</taxon>
        <taxon>Gammaproteobacteria</taxon>
        <taxon>Vibrionales</taxon>
        <taxon>Vibrionaceae</taxon>
        <taxon>Photobacterium</taxon>
    </lineage>
</organism>
<evidence type="ECO:0000313" key="2">
    <source>
        <dbReference type="Proteomes" id="UP000215999"/>
    </source>
</evidence>
<feature type="non-terminal residue" evidence="1">
    <location>
        <position position="301"/>
    </location>
</feature>
<evidence type="ECO:0000313" key="1">
    <source>
        <dbReference type="EMBL" id="OZS41349.1"/>
    </source>
</evidence>
<sequence>KSTFGFIPFTKRIVIKSNDKYYCTSPLLASEDTPYNNVKSDPTFNELLALDLRDDREKYYDTRSDRYGEEEKILAEYYVNLFRAEVSWNGYKGEYVPNKFYKDYLKSIGEEWSVYHESGYYLTSTKYNGTYKFDEPSNKDNVLGLGKLSYEVGRNKYSHVDIERTAKEISLKRKDMYPFSIPYSTYHKPHDKLQSKWSSHLRDVCTSADENGIPDFHNLERRAFNSDSDLKSNFSQEVRNMKANGGTDMYQGLLAAPNYFDGAVNKNRYIIVLSDGQENGYNFSRLVSNGLCENIKTTLSE</sequence>
<comment type="caution">
    <text evidence="1">The sequence shown here is derived from an EMBL/GenBank/DDBJ whole genome shotgun (WGS) entry which is preliminary data.</text>
</comment>
<feature type="non-terminal residue" evidence="1">
    <location>
        <position position="1"/>
    </location>
</feature>
<dbReference type="Gene3D" id="3.40.50.410">
    <property type="entry name" value="von Willebrand factor, type A domain"/>
    <property type="match status" value="1"/>
</dbReference>
<dbReference type="SUPFAM" id="SSF53300">
    <property type="entry name" value="vWA-like"/>
    <property type="match status" value="1"/>
</dbReference>
<gene>
    <name evidence="1" type="ORF">ASV53_24225</name>
</gene>
<name>A0ABX4FQV7_9GAMM</name>
<proteinExistence type="predicted"/>
<keyword evidence="2" id="KW-1185">Reference proteome</keyword>
<accession>A0ABX4FQV7</accession>